<gene>
    <name evidence="1" type="ORF">LZ536_03425</name>
</gene>
<dbReference type="RefSeq" id="WP_249846892.1">
    <property type="nucleotide sequence ID" value="NZ_JAMGBD010000001.1"/>
</dbReference>
<accession>A0ABT0RJY9</accession>
<organism evidence="1 2">
    <name type="scientific">Sphingomonas alba</name>
    <dbReference type="NCBI Taxonomy" id="2908208"/>
    <lineage>
        <taxon>Bacteria</taxon>
        <taxon>Pseudomonadati</taxon>
        <taxon>Pseudomonadota</taxon>
        <taxon>Alphaproteobacteria</taxon>
        <taxon>Sphingomonadales</taxon>
        <taxon>Sphingomonadaceae</taxon>
        <taxon>Sphingomonas</taxon>
    </lineage>
</organism>
<keyword evidence="2" id="KW-1185">Reference proteome</keyword>
<dbReference type="EMBL" id="JAMGBD010000001">
    <property type="protein sequence ID" value="MCL6682954.1"/>
    <property type="molecule type" value="Genomic_DNA"/>
</dbReference>
<evidence type="ECO:0000313" key="2">
    <source>
        <dbReference type="Proteomes" id="UP001165363"/>
    </source>
</evidence>
<dbReference type="Proteomes" id="UP001165363">
    <property type="component" value="Unassembled WGS sequence"/>
</dbReference>
<proteinExistence type="predicted"/>
<evidence type="ECO:0000313" key="1">
    <source>
        <dbReference type="EMBL" id="MCL6682954.1"/>
    </source>
</evidence>
<name>A0ABT0RJY9_9SPHN</name>
<sequence length="68" mass="7653">MNREQLIAKMRGRIEMCRRLAQSTTDQRTADTLRQMADEGDRDLAELMAQPVSEPAEIEIKPEAPPAA</sequence>
<comment type="caution">
    <text evidence="1">The sequence shown here is derived from an EMBL/GenBank/DDBJ whole genome shotgun (WGS) entry which is preliminary data.</text>
</comment>
<reference evidence="1" key="1">
    <citation type="submission" date="2022-05" db="EMBL/GenBank/DDBJ databases">
        <authorList>
            <person name="Jo J.-H."/>
            <person name="Im W.-T."/>
        </authorList>
    </citation>
    <scope>NUCLEOTIDE SEQUENCE</scope>
    <source>
        <strain evidence="1">SE158</strain>
    </source>
</reference>
<protein>
    <submittedName>
        <fullName evidence="1">Uncharacterized protein</fullName>
    </submittedName>
</protein>